<comment type="caution">
    <text evidence="1">The sequence shown here is derived from an EMBL/GenBank/DDBJ whole genome shotgun (WGS) entry which is preliminary data.</text>
</comment>
<protein>
    <submittedName>
        <fullName evidence="1">Tetratricopeptide repeat protein</fullName>
    </submittedName>
</protein>
<gene>
    <name evidence="1" type="ORF">ENN51_01490</name>
</gene>
<proteinExistence type="predicted"/>
<dbReference type="Pfam" id="PF14559">
    <property type="entry name" value="TPR_19"/>
    <property type="match status" value="1"/>
</dbReference>
<dbReference type="AlphaFoldDB" id="A0A7V0T496"/>
<sequence length="525" mass="57318">MAQSMGRARMLEQSGQLDAALVEYRTVLARQPADLSAYAGLRRLAAQMERFELLDSVSARLAGLYPERPEYGLGRVEALLGRNRAREAVRVARDLLTRRADHAMSVVELFERGGELRLAAEFLTEHRAALGAPATARLMELYERQQRHPEAAREFVTLAGIDPRLSAGLMPRLREYGGHPGWRGVLTEVRRLPDGPVRARAEAEVLLGAGREAEAAHAARQGLDRDELYGFAHEAEAAGAFTAALALYEELGLASEQARVLRELGRVDDAAQLLRQDSSPKAQFELAQLERLVRRDYEAAARSYAEILRRDPGNADAAWGLATSRVALGDTAGAREALARIVQPSDSVLYFRTRLAFYAGAVDSLRRHANQLLVRFPASRHLNDALELVLLAGSGEDMGPLVRAMLPLEAGRTDSALAEARILGAGRGTVAENALLLSARILAEAGRTDEAFGVLDSFPVRFPASPRRARALFEQAELAGALGDDDRRLRLIEQVLLEHPASSYAIVGRTVRAELLRTGSPTGIR</sequence>
<name>A0A7V0T496_UNCW3</name>
<dbReference type="EMBL" id="DSBX01000055">
    <property type="protein sequence ID" value="HDQ98949.1"/>
    <property type="molecule type" value="Genomic_DNA"/>
</dbReference>
<dbReference type="InterPro" id="IPR011990">
    <property type="entry name" value="TPR-like_helical_dom_sf"/>
</dbReference>
<dbReference type="InterPro" id="IPR019734">
    <property type="entry name" value="TPR_rpt"/>
</dbReference>
<evidence type="ECO:0000313" key="1">
    <source>
        <dbReference type="EMBL" id="HDQ98949.1"/>
    </source>
</evidence>
<dbReference type="Proteomes" id="UP000885672">
    <property type="component" value="Unassembled WGS sequence"/>
</dbReference>
<reference evidence="1" key="1">
    <citation type="journal article" date="2020" name="mSystems">
        <title>Genome- and Community-Level Interaction Insights into Carbon Utilization and Element Cycling Functions of Hydrothermarchaeota in Hydrothermal Sediment.</title>
        <authorList>
            <person name="Zhou Z."/>
            <person name="Liu Y."/>
            <person name="Xu W."/>
            <person name="Pan J."/>
            <person name="Luo Z.H."/>
            <person name="Li M."/>
        </authorList>
    </citation>
    <scope>NUCLEOTIDE SEQUENCE [LARGE SCALE GENOMIC DNA]</scope>
    <source>
        <strain evidence="1">SpSt-1182</strain>
    </source>
</reference>
<dbReference type="Gene3D" id="1.25.40.10">
    <property type="entry name" value="Tetratricopeptide repeat domain"/>
    <property type="match status" value="3"/>
</dbReference>
<dbReference type="Pfam" id="PF13174">
    <property type="entry name" value="TPR_6"/>
    <property type="match status" value="1"/>
</dbReference>
<organism evidence="1">
    <name type="scientific">candidate division WOR-3 bacterium</name>
    <dbReference type="NCBI Taxonomy" id="2052148"/>
    <lineage>
        <taxon>Bacteria</taxon>
        <taxon>Bacteria division WOR-3</taxon>
    </lineage>
</organism>
<accession>A0A7V0T496</accession>
<dbReference type="SUPFAM" id="SSF48452">
    <property type="entry name" value="TPR-like"/>
    <property type="match status" value="1"/>
</dbReference>